<evidence type="ECO:0000313" key="2">
    <source>
        <dbReference type="EMBL" id="CAH2062306.1"/>
    </source>
</evidence>
<feature type="compositionally biased region" description="Basic and acidic residues" evidence="1">
    <location>
        <begin position="270"/>
        <end position="283"/>
    </location>
</feature>
<name>A0ABN8ISF7_9NEOP</name>
<feature type="non-terminal residue" evidence="2">
    <location>
        <position position="421"/>
    </location>
</feature>
<dbReference type="EMBL" id="OW152841">
    <property type="protein sequence ID" value="CAH2062306.1"/>
    <property type="molecule type" value="Genomic_DNA"/>
</dbReference>
<feature type="region of interest" description="Disordered" evidence="1">
    <location>
        <begin position="359"/>
        <end position="379"/>
    </location>
</feature>
<evidence type="ECO:0000256" key="1">
    <source>
        <dbReference type="SAM" id="MobiDB-lite"/>
    </source>
</evidence>
<organism evidence="2 3">
    <name type="scientific">Iphiclides podalirius</name>
    <name type="common">scarce swallowtail</name>
    <dbReference type="NCBI Taxonomy" id="110791"/>
    <lineage>
        <taxon>Eukaryota</taxon>
        <taxon>Metazoa</taxon>
        <taxon>Ecdysozoa</taxon>
        <taxon>Arthropoda</taxon>
        <taxon>Hexapoda</taxon>
        <taxon>Insecta</taxon>
        <taxon>Pterygota</taxon>
        <taxon>Neoptera</taxon>
        <taxon>Endopterygota</taxon>
        <taxon>Lepidoptera</taxon>
        <taxon>Glossata</taxon>
        <taxon>Ditrysia</taxon>
        <taxon>Papilionoidea</taxon>
        <taxon>Papilionidae</taxon>
        <taxon>Papilioninae</taxon>
        <taxon>Iphiclides</taxon>
    </lineage>
</organism>
<sequence length="421" mass="47492">MPLRGYRRRCNRRMACCMPLPRACVDSMPRYYMPHYPIYYPDPPNQPHAPASSSSQSDCSCGEENFCTIDSCRNAPMCLRTRPQFCPYGLCDRIDGEFHRPRSAARRLSRVPAETDYPRGHYSTRNEAARPVYPQGASSPLQSPSPEFRRTAENQWPNMSRYRREFPESSVQDNSYPPFQRFTQTRLSNAMPQFMHTLPGPQYSQLPLQPPALYRPQSDIFQSRAHTEQAAFAPSAQLPANDSVTDSREAFREHSPMYFDQSYSHVGPGESRKEPPQEADCARVRSTKRGVKSTCCKNNTYHDDAPDTADGAGKFPVRYEKEVDTGRIQDVARPTVMETRGNFADIGYSDPPVHSPTMPKQAHLCCSPTPKAPDLSTRSATKGSVLDLSKCPCRYPPSYKHLSCSGNNSGSCECDQQMQIE</sequence>
<reference evidence="2" key="1">
    <citation type="submission" date="2022-03" db="EMBL/GenBank/DDBJ databases">
        <authorList>
            <person name="Martin H S."/>
        </authorList>
    </citation>
    <scope>NUCLEOTIDE SEQUENCE</scope>
</reference>
<evidence type="ECO:0000313" key="3">
    <source>
        <dbReference type="Proteomes" id="UP000837857"/>
    </source>
</evidence>
<dbReference type="Proteomes" id="UP000837857">
    <property type="component" value="Chromosome 29"/>
</dbReference>
<feature type="region of interest" description="Disordered" evidence="1">
    <location>
        <begin position="260"/>
        <end position="283"/>
    </location>
</feature>
<proteinExistence type="predicted"/>
<feature type="region of interest" description="Disordered" evidence="1">
    <location>
        <begin position="102"/>
        <end position="159"/>
    </location>
</feature>
<accession>A0ABN8ISF7</accession>
<keyword evidence="3" id="KW-1185">Reference proteome</keyword>
<feature type="compositionally biased region" description="Polar residues" evidence="1">
    <location>
        <begin position="136"/>
        <end position="145"/>
    </location>
</feature>
<gene>
    <name evidence="2" type="ORF">IPOD504_LOCUS11861</name>
</gene>
<protein>
    <submittedName>
        <fullName evidence="2">Uncharacterized protein</fullName>
    </submittedName>
</protein>